<evidence type="ECO:0000256" key="6">
    <source>
        <dbReference type="ARBA" id="ARBA00022801"/>
    </source>
</evidence>
<evidence type="ECO:0000256" key="1">
    <source>
        <dbReference type="ARBA" id="ARBA00001946"/>
    </source>
</evidence>
<dbReference type="EC" id="3.6.1.22" evidence="4"/>
<comment type="cofactor">
    <cofactor evidence="1">
        <name>Mg(2+)</name>
        <dbReference type="ChEBI" id="CHEBI:18420"/>
    </cofactor>
</comment>
<dbReference type="InterPro" id="IPR049734">
    <property type="entry name" value="NudC-like_C"/>
</dbReference>
<reference evidence="12" key="1">
    <citation type="journal article" date="2019" name="Int. J. Syst. Evol. Microbiol.">
        <title>The Global Catalogue of Microorganisms (GCM) 10K type strain sequencing project: providing services to taxonomists for standard genome sequencing and annotation.</title>
        <authorList>
            <consortium name="The Broad Institute Genomics Platform"/>
            <consortium name="The Broad Institute Genome Sequencing Center for Infectious Disease"/>
            <person name="Wu L."/>
            <person name="Ma J."/>
        </authorList>
    </citation>
    <scope>NUCLEOTIDE SEQUENCE [LARGE SCALE GENOMIC DNA]</scope>
    <source>
        <strain evidence="12">JCM 18392</strain>
    </source>
</reference>
<dbReference type="NCBIfam" id="NF001299">
    <property type="entry name" value="PRK00241.1"/>
    <property type="match status" value="1"/>
</dbReference>
<dbReference type="PANTHER" id="PTHR42904:SF6">
    <property type="entry name" value="NAD-CAPPED RNA HYDROLASE NUDT12"/>
    <property type="match status" value="1"/>
</dbReference>
<comment type="catalytic activity">
    <reaction evidence="9">
        <text>a 5'-end NAD(+)-phospho-ribonucleoside in mRNA + H2O = a 5'-end phospho-adenosine-phospho-ribonucleoside in mRNA + beta-nicotinamide D-ribonucleotide + 2 H(+)</text>
        <dbReference type="Rhea" id="RHEA:60876"/>
        <dbReference type="Rhea" id="RHEA-COMP:15698"/>
        <dbReference type="Rhea" id="RHEA-COMP:15719"/>
        <dbReference type="ChEBI" id="CHEBI:14649"/>
        <dbReference type="ChEBI" id="CHEBI:15377"/>
        <dbReference type="ChEBI" id="CHEBI:15378"/>
        <dbReference type="ChEBI" id="CHEBI:144029"/>
        <dbReference type="ChEBI" id="CHEBI:144051"/>
    </reaction>
    <physiologicalReaction direction="left-to-right" evidence="9">
        <dbReference type="Rhea" id="RHEA:60877"/>
    </physiologicalReaction>
</comment>
<evidence type="ECO:0000256" key="9">
    <source>
        <dbReference type="ARBA" id="ARBA00023679"/>
    </source>
</evidence>
<keyword evidence="7" id="KW-0460">Magnesium</keyword>
<dbReference type="InterPro" id="IPR015375">
    <property type="entry name" value="NADH_PPase-like_N"/>
</dbReference>
<dbReference type="Gene3D" id="3.90.79.20">
    <property type="match status" value="1"/>
</dbReference>
<feature type="domain" description="Nudix hydrolase" evidence="10">
    <location>
        <begin position="153"/>
        <end position="275"/>
    </location>
</feature>
<dbReference type="InterPro" id="IPR020084">
    <property type="entry name" value="NUDIX_hydrolase_CS"/>
</dbReference>
<protein>
    <recommendedName>
        <fullName evidence="4">NAD(+) diphosphatase</fullName>
        <ecNumber evidence="4">3.6.1.22</ecNumber>
    </recommendedName>
</protein>
<evidence type="ECO:0000256" key="8">
    <source>
        <dbReference type="ARBA" id="ARBA00023027"/>
    </source>
</evidence>
<sequence>MPATSFAFLAGALDRAEHLRDDPAALAALWAAGRVLQLDAEGRALAGEDGALRAVPGSTLAERAGEAVFLGMRDGQGWFAVASAAGSDHDAWVDLRTAAANWPAADATAFAQARAVLHWRARHRHCGACGGRLAFSRSGWLGHCAACDIEHYPRTDPAVIVAVSDGERLLLGRQASWPARRYSVLAGFVEPGESLEQTVVREVFEESGVRVHACRYLASQPWPFPSSLMLGFTADAQGDEPVVGDELDDARWFTRTQVDAALRGASGADGIELSPALSISRWLIERWHAGG</sequence>
<evidence type="ECO:0000256" key="2">
    <source>
        <dbReference type="ARBA" id="ARBA00001947"/>
    </source>
</evidence>
<name>A0ABP9DV52_9GAMM</name>
<keyword evidence="12" id="KW-1185">Reference proteome</keyword>
<dbReference type="EMBL" id="BAABJY010000001">
    <property type="protein sequence ID" value="GAA4859210.1"/>
    <property type="molecule type" value="Genomic_DNA"/>
</dbReference>
<gene>
    <name evidence="11" type="primary">nudC</name>
    <name evidence="11" type="ORF">GCM10023332_08920</name>
</gene>
<dbReference type="InterPro" id="IPR015797">
    <property type="entry name" value="NUDIX_hydrolase-like_dom_sf"/>
</dbReference>
<evidence type="ECO:0000256" key="7">
    <source>
        <dbReference type="ARBA" id="ARBA00022842"/>
    </source>
</evidence>
<keyword evidence="6" id="KW-0378">Hydrolase</keyword>
<accession>A0ABP9DV52</accession>
<keyword evidence="8" id="KW-0520">NAD</keyword>
<organism evidence="11 12">
    <name type="scientific">Luteimonas vadosa</name>
    <dbReference type="NCBI Taxonomy" id="1165507"/>
    <lineage>
        <taxon>Bacteria</taxon>
        <taxon>Pseudomonadati</taxon>
        <taxon>Pseudomonadota</taxon>
        <taxon>Gammaproteobacteria</taxon>
        <taxon>Lysobacterales</taxon>
        <taxon>Lysobacteraceae</taxon>
        <taxon>Luteimonas</taxon>
    </lineage>
</organism>
<keyword evidence="5" id="KW-0479">Metal-binding</keyword>
<evidence type="ECO:0000256" key="4">
    <source>
        <dbReference type="ARBA" id="ARBA00012381"/>
    </source>
</evidence>
<evidence type="ECO:0000256" key="5">
    <source>
        <dbReference type="ARBA" id="ARBA00022723"/>
    </source>
</evidence>
<comment type="similarity">
    <text evidence="3">Belongs to the Nudix hydrolase family. NudC subfamily.</text>
</comment>
<evidence type="ECO:0000313" key="11">
    <source>
        <dbReference type="EMBL" id="GAA4859210.1"/>
    </source>
</evidence>
<dbReference type="SUPFAM" id="SSF55811">
    <property type="entry name" value="Nudix"/>
    <property type="match status" value="1"/>
</dbReference>
<dbReference type="Proteomes" id="UP001501323">
    <property type="component" value="Unassembled WGS sequence"/>
</dbReference>
<dbReference type="CDD" id="cd03429">
    <property type="entry name" value="NUDIX_NADH_pyrophosphatase_Nudt13"/>
    <property type="match status" value="1"/>
</dbReference>
<evidence type="ECO:0000256" key="3">
    <source>
        <dbReference type="ARBA" id="ARBA00009595"/>
    </source>
</evidence>
<comment type="cofactor">
    <cofactor evidence="2">
        <name>Zn(2+)</name>
        <dbReference type="ChEBI" id="CHEBI:29105"/>
    </cofactor>
</comment>
<dbReference type="PROSITE" id="PS51462">
    <property type="entry name" value="NUDIX"/>
    <property type="match status" value="1"/>
</dbReference>
<proteinExistence type="inferred from homology"/>
<dbReference type="InterPro" id="IPR015376">
    <property type="entry name" value="Znr_NADH_PPase"/>
</dbReference>
<evidence type="ECO:0000259" key="10">
    <source>
        <dbReference type="PROSITE" id="PS51462"/>
    </source>
</evidence>
<comment type="caution">
    <text evidence="11">The sequence shown here is derived from an EMBL/GenBank/DDBJ whole genome shotgun (WGS) entry which is preliminary data.</text>
</comment>
<dbReference type="Pfam" id="PF00293">
    <property type="entry name" value="NUDIX"/>
    <property type="match status" value="1"/>
</dbReference>
<dbReference type="InterPro" id="IPR000086">
    <property type="entry name" value="NUDIX_hydrolase_dom"/>
</dbReference>
<dbReference type="RefSeq" id="WP_345294281.1">
    <property type="nucleotide sequence ID" value="NZ_BAABJY010000001.1"/>
</dbReference>
<evidence type="ECO:0000313" key="12">
    <source>
        <dbReference type="Proteomes" id="UP001501323"/>
    </source>
</evidence>
<dbReference type="Pfam" id="PF09297">
    <property type="entry name" value="Zn_ribbon_NUD"/>
    <property type="match status" value="1"/>
</dbReference>
<dbReference type="PANTHER" id="PTHR42904">
    <property type="entry name" value="NUDIX HYDROLASE, NUDC SUBFAMILY"/>
    <property type="match status" value="1"/>
</dbReference>
<dbReference type="Gene3D" id="3.90.79.10">
    <property type="entry name" value="Nucleoside Triphosphate Pyrophosphohydrolase"/>
    <property type="match status" value="1"/>
</dbReference>
<dbReference type="InterPro" id="IPR050241">
    <property type="entry name" value="NAD-cap_RNA_hydrolase_NudC"/>
</dbReference>
<dbReference type="Pfam" id="PF09296">
    <property type="entry name" value="NUDIX-like"/>
    <property type="match status" value="1"/>
</dbReference>
<dbReference type="PROSITE" id="PS00893">
    <property type="entry name" value="NUDIX_BOX"/>
    <property type="match status" value="1"/>
</dbReference>